<accession>A0A9J7N8C7</accession>
<dbReference type="OMA" id="ENHESIG"/>
<proteinExistence type="predicted"/>
<feature type="region of interest" description="Disordered" evidence="1">
    <location>
        <begin position="279"/>
        <end position="308"/>
    </location>
</feature>
<feature type="compositionally biased region" description="Polar residues" evidence="1">
    <location>
        <begin position="249"/>
        <end position="262"/>
    </location>
</feature>
<gene>
    <name evidence="3" type="primary">LOC118428879</name>
</gene>
<dbReference type="PANTHER" id="PTHR31751:SF42">
    <property type="entry name" value="PROTEIN CBG10204"/>
    <property type="match status" value="1"/>
</dbReference>
<evidence type="ECO:0000313" key="2">
    <source>
        <dbReference type="Proteomes" id="UP000001554"/>
    </source>
</evidence>
<feature type="region of interest" description="Disordered" evidence="1">
    <location>
        <begin position="760"/>
        <end position="804"/>
    </location>
</feature>
<dbReference type="AlphaFoldDB" id="A0A9J7N8C7"/>
<dbReference type="OrthoDB" id="5982876at2759"/>
<feature type="region of interest" description="Disordered" evidence="1">
    <location>
        <begin position="140"/>
        <end position="264"/>
    </location>
</feature>
<protein>
    <submittedName>
        <fullName evidence="3">Uncharacterized protein LOC118428879 isoform X1</fullName>
    </submittedName>
</protein>
<dbReference type="KEGG" id="bfo:118428879"/>
<dbReference type="Proteomes" id="UP000001554">
    <property type="component" value="Chromosome 13"/>
</dbReference>
<reference evidence="3" key="2">
    <citation type="submission" date="2025-08" db="UniProtKB">
        <authorList>
            <consortium name="RefSeq"/>
        </authorList>
    </citation>
    <scope>IDENTIFICATION</scope>
    <source>
        <strain evidence="3">S238N-H82</strain>
        <tissue evidence="3">Testes</tissue>
    </source>
</reference>
<dbReference type="RefSeq" id="XP_035695016.1">
    <property type="nucleotide sequence ID" value="XM_035839123.1"/>
</dbReference>
<evidence type="ECO:0000256" key="1">
    <source>
        <dbReference type="SAM" id="MobiDB-lite"/>
    </source>
</evidence>
<evidence type="ECO:0000313" key="3">
    <source>
        <dbReference type="RefSeq" id="XP_035695016.1"/>
    </source>
</evidence>
<dbReference type="PANTHER" id="PTHR31751">
    <property type="entry name" value="SI:CH211-108C17.2-RELATED-RELATED"/>
    <property type="match status" value="1"/>
</dbReference>
<feature type="compositionally biased region" description="Low complexity" evidence="1">
    <location>
        <begin position="194"/>
        <end position="212"/>
    </location>
</feature>
<feature type="compositionally biased region" description="Low complexity" evidence="1">
    <location>
        <begin position="152"/>
        <end position="182"/>
    </location>
</feature>
<name>A0A9J7N8C7_BRAFL</name>
<dbReference type="GeneID" id="118428879"/>
<keyword evidence="2" id="KW-1185">Reference proteome</keyword>
<reference evidence="2" key="1">
    <citation type="journal article" date="2020" name="Nat. Ecol. Evol.">
        <title>Deeply conserved synteny resolves early events in vertebrate evolution.</title>
        <authorList>
            <person name="Simakov O."/>
            <person name="Marletaz F."/>
            <person name="Yue J.X."/>
            <person name="O'Connell B."/>
            <person name="Jenkins J."/>
            <person name="Brandt A."/>
            <person name="Calef R."/>
            <person name="Tung C.H."/>
            <person name="Huang T.K."/>
            <person name="Schmutz J."/>
            <person name="Satoh N."/>
            <person name="Yu J.K."/>
            <person name="Putnam N.H."/>
            <person name="Green R.E."/>
            <person name="Rokhsar D.S."/>
        </authorList>
    </citation>
    <scope>NUCLEOTIDE SEQUENCE [LARGE SCALE GENOMIC DNA]</scope>
    <source>
        <strain evidence="2">S238N-H82</strain>
    </source>
</reference>
<sequence>MHWYTEMSIIILTFHFFFNPFTDMERLLRSSGKSPDKTKIVKSQKKRRIDAWTNKETRALIQFCSLTCEGCWDPRASQAWPMMKCASPFWRKAVEYVEQHGGTSTPRTEAAVRSHVGKHLRKRFPGGRLAAEKEFCDPVPSCSAVPSPDPDPALSTSPSRSSRTLPRTALFSPNPSTSPSTPYSQLSDNLLFASPISNDSGIPPSSSSINPDLWMDISDPVPGKKDVATQTGEDNGIGGQSNPVKAHKSQTVQQSNPNQPLLHSTPVKASHLMDLDMSFTPSSTCSTPVKKRDLSYRPGSESESESESECELVDEECLLEGRRFIVFGEQLKELFQKCPSCGGQTLLDTKTRGCAVSITYTCENNHTGTWQSQPYDKGRARGNLLIPSAILFTGGSVSKFIDFADCLQLQFFSEQHFHSIQRTFAIPVVNEHYLSQQNMALDLCRGAPIDIIGDGRCDSPGHNAKYMSYTLMEETTGLILAMELIQVTETGTSQAMEKEGLDRCLAFLTDPDGEDMEVQCLTTDRHRGAGALMRKVYKEIEHQFDIFHVCKNVKKKIFDKAKGRNCAELLQWLKSICNHLWWAVQTCEGNAELLREKWTSIMNHTANVHHWSGKQLFHSCEHEDLGSEEEKTTTTKWLEMGSPAHKALGKVVYERQLLKDMAQMTKYKHTGEVEVYHNVVTKYAPKRIHYSYNGMKARVQLSIIDHNENIGRKQAKTLKGDTMTRLDWSKKQKRYAVKNVYEQKDYSFRQKLMADVLERAQNGKKTPIPRRPDLPKNIAPEPRPDKAQALAAHRSRFPDRGGRT</sequence>
<organism evidence="2 3">
    <name type="scientific">Branchiostoma floridae</name>
    <name type="common">Florida lancelet</name>
    <name type="synonym">Amphioxus</name>
    <dbReference type="NCBI Taxonomy" id="7739"/>
    <lineage>
        <taxon>Eukaryota</taxon>
        <taxon>Metazoa</taxon>
        <taxon>Chordata</taxon>
        <taxon>Cephalochordata</taxon>
        <taxon>Leptocardii</taxon>
        <taxon>Amphioxiformes</taxon>
        <taxon>Branchiostomatidae</taxon>
        <taxon>Branchiostoma</taxon>
    </lineage>
</organism>